<reference evidence="1 2" key="2">
    <citation type="submission" date="2014-09" db="EMBL/GenBank/DDBJ databases">
        <authorList>
            <consortium name="NBRP consortium"/>
            <person name="Sawabe T."/>
            <person name="Meirelles P."/>
            <person name="Nakanishi M."/>
            <person name="Sayaka M."/>
            <person name="Hattori M."/>
            <person name="Ohkuma M."/>
        </authorList>
    </citation>
    <scope>NUCLEOTIDE SEQUENCE [LARGE SCALE GENOMIC DNA]</scope>
    <source>
        <strain evidence="1 2">JCM 19240</strain>
    </source>
</reference>
<proteinExistence type="predicted"/>
<dbReference type="Gene3D" id="3.40.50.11110">
    <property type="entry name" value="Sialyltransferase, C-terminal GT-B Rossman nucleotide-binding domain"/>
    <property type="match status" value="1"/>
</dbReference>
<name>A0A090TCC0_9VIBR</name>
<dbReference type="Pfam" id="PF07922">
    <property type="entry name" value="Glyco_transf_52"/>
    <property type="match status" value="1"/>
</dbReference>
<dbReference type="GO" id="GO:0016757">
    <property type="term" value="F:glycosyltransferase activity"/>
    <property type="evidence" value="ECO:0007669"/>
    <property type="project" value="UniProtKB-KW"/>
</dbReference>
<protein>
    <submittedName>
        <fullName evidence="1">Lipooligosaccharide sialyltransferase</fullName>
    </submittedName>
</protein>
<keyword evidence="2" id="KW-1185">Reference proteome</keyword>
<dbReference type="AlphaFoldDB" id="A0A090TCC0"/>
<dbReference type="OrthoDB" id="5740883at2"/>
<keyword evidence="1" id="KW-0328">Glycosyltransferase</keyword>
<dbReference type="Proteomes" id="UP000029224">
    <property type="component" value="Unassembled WGS sequence"/>
</dbReference>
<dbReference type="InterPro" id="IPR012477">
    <property type="entry name" value="Glyco_transf_52"/>
</dbReference>
<accession>A0A090TCC0</accession>
<comment type="caution">
    <text evidence="1">The sequence shown here is derived from an EMBL/GenBank/DDBJ whole genome shotgun (WGS) entry which is preliminary data.</text>
</comment>
<sequence>MKYRDVALIDSNYTLMLFCMLYPSKVDGALFIVSDGVSSKVRKRLKHCVYLTDTNYLKARKIRELIRNLKYILSPFFIRLRITKEIQFYGQDHAWFSFIGRNKPFILLEDGLDNYFKTPSSGLKRKIFSFFGFPYHEFGRSKNTTEIVLTGLKELPKDIIYKTKIIVLDDVWQKLTKKEKIKVKSLFFADKYSLKDLKQSNSVLILTQPLNQDRILSEADKINHYLEHISPGDIVFYKRHPRDTTDYTNLGWQELKYRDVPIELLLLCGLNFDKVITYNSTAICRFHNTEKVTIKK</sequence>
<dbReference type="EMBL" id="BBMT01000018">
    <property type="protein sequence ID" value="GAL37531.1"/>
    <property type="molecule type" value="Genomic_DNA"/>
</dbReference>
<gene>
    <name evidence="1" type="ORF">JCM19240_678</name>
</gene>
<organism evidence="1 2">
    <name type="scientific">Vibrio maritimus</name>
    <dbReference type="NCBI Taxonomy" id="990268"/>
    <lineage>
        <taxon>Bacteria</taxon>
        <taxon>Pseudomonadati</taxon>
        <taxon>Pseudomonadota</taxon>
        <taxon>Gammaproteobacteria</taxon>
        <taxon>Vibrionales</taxon>
        <taxon>Vibrionaceae</taxon>
        <taxon>Vibrio</taxon>
    </lineage>
</organism>
<evidence type="ECO:0000313" key="1">
    <source>
        <dbReference type="EMBL" id="GAL37531.1"/>
    </source>
</evidence>
<evidence type="ECO:0000313" key="2">
    <source>
        <dbReference type="Proteomes" id="UP000029224"/>
    </source>
</evidence>
<reference evidence="1 2" key="1">
    <citation type="submission" date="2014-09" db="EMBL/GenBank/DDBJ databases">
        <title>Vibrio maritimus JCM 19240. (C210) whole genome shotgun sequence.</title>
        <authorList>
            <person name="Sawabe T."/>
            <person name="Meirelles P."/>
            <person name="Nakanishi M."/>
            <person name="Sayaka M."/>
            <person name="Hattori M."/>
            <person name="Ohkuma M."/>
        </authorList>
    </citation>
    <scope>NUCLEOTIDE SEQUENCE [LARGE SCALE GENOMIC DNA]</scope>
    <source>
        <strain evidence="1 2">JCM 19240</strain>
    </source>
</reference>
<keyword evidence="1" id="KW-0808">Transferase</keyword>